<keyword evidence="3" id="KW-1185">Reference proteome</keyword>
<dbReference type="Proteomes" id="UP000820977">
    <property type="component" value="Unassembled WGS sequence"/>
</dbReference>
<evidence type="ECO:0000313" key="2">
    <source>
        <dbReference type="EMBL" id="NPE25508.1"/>
    </source>
</evidence>
<feature type="signal peptide" evidence="1">
    <location>
        <begin position="1"/>
        <end position="18"/>
    </location>
</feature>
<evidence type="ECO:0000313" key="3">
    <source>
        <dbReference type="Proteomes" id="UP000820977"/>
    </source>
</evidence>
<sequence>MKRTYTCLALTTMFAAMGFAQKTFDISVTNNSKVERTNAPVVLQLDNYGDGIKSALVTMDGKEIPCQLDDIDGNGTFDELCFLTDIPKKTTKKFCIQLSDSGKPRQYTPKVYVEMMLANKKIKEANKQNLYISQLTVENGVNAYWMIHHHGAAFESDLVAYRIYFDHRQTVDVYGKYRKGLELKETQFYPDAKQKEQGYGDDVLWVGQTFGVGALRGWDGKQPTMLTDVEHRSQRIVARGPLRTIVEVKDQGWTPQPGQEPIDMTTYYTLYAGHRDCSVDIKFNKNAGEYKFATGIINVKNSTEHSDKKGLRGCWGTDWPVSAKDSVGHKRETVGLGICIPSEYIVSEEPANKDNYGFVLNTPTDKLHYDIVFCSDNETFGMHNDKDWYKFLDEWKKELQQPLVIKTVNK</sequence>
<dbReference type="EMBL" id="JABKKJ010000013">
    <property type="protein sequence ID" value="NPE25508.1"/>
    <property type="molecule type" value="Genomic_DNA"/>
</dbReference>
<reference evidence="2 3" key="1">
    <citation type="submission" date="2020-05" db="EMBL/GenBank/DDBJ databases">
        <title>Distinct polysaccharide utilization as determinants for interspecies competition between intestinal Prevotella spp.</title>
        <authorList>
            <person name="Galvez E.J.C."/>
            <person name="Iljazovic A."/>
            <person name="Strowig T."/>
        </authorList>
    </citation>
    <scope>NUCLEOTIDE SEQUENCE [LARGE SCALE GENOMIC DNA]</scope>
    <source>
        <strain evidence="2 3">PCHR</strain>
    </source>
</reference>
<accession>A0ABX2B3X6</accession>
<gene>
    <name evidence="2" type="ORF">HPS54_08285</name>
</gene>
<organism evidence="2 3">
    <name type="scientific">Xylanibacter caecicola</name>
    <dbReference type="NCBI Taxonomy" id="2736294"/>
    <lineage>
        <taxon>Bacteria</taxon>
        <taxon>Pseudomonadati</taxon>
        <taxon>Bacteroidota</taxon>
        <taxon>Bacteroidia</taxon>
        <taxon>Bacteroidales</taxon>
        <taxon>Prevotellaceae</taxon>
        <taxon>Xylanibacter</taxon>
    </lineage>
</organism>
<comment type="caution">
    <text evidence="2">The sequence shown here is derived from an EMBL/GenBank/DDBJ whole genome shotgun (WGS) entry which is preliminary data.</text>
</comment>
<proteinExistence type="predicted"/>
<keyword evidence="1" id="KW-0732">Signal</keyword>
<dbReference type="Pfam" id="PF16153">
    <property type="entry name" value="DUF4861"/>
    <property type="match status" value="1"/>
</dbReference>
<protein>
    <submittedName>
        <fullName evidence="2">DUF4861 domain-containing protein</fullName>
    </submittedName>
</protein>
<name>A0ABX2B3X6_9BACT</name>
<feature type="chain" id="PRO_5045618344" evidence="1">
    <location>
        <begin position="19"/>
        <end position="410"/>
    </location>
</feature>
<evidence type="ECO:0000256" key="1">
    <source>
        <dbReference type="SAM" id="SignalP"/>
    </source>
</evidence>
<dbReference type="RefSeq" id="WP_172344975.1">
    <property type="nucleotide sequence ID" value="NZ_CATJFF010000101.1"/>
</dbReference>
<dbReference type="InterPro" id="IPR032342">
    <property type="entry name" value="DUF4861"/>
</dbReference>